<keyword evidence="2" id="KW-1185">Reference proteome</keyword>
<sequence>MVPADFVIPELRHLMTCSNVSSQTGSHRFCIQCVIALAWIFSEGIIPCSLSRRYRSVKNGAQDIMGSNLSAPNSYY</sequence>
<accession>A0AAW0KAB6</accession>
<name>A0AAW0KAB6_QUESU</name>
<proteinExistence type="predicted"/>
<evidence type="ECO:0000313" key="2">
    <source>
        <dbReference type="Proteomes" id="UP000237347"/>
    </source>
</evidence>
<dbReference type="EMBL" id="PKMF04000362">
    <property type="protein sequence ID" value="KAK7836062.1"/>
    <property type="molecule type" value="Genomic_DNA"/>
</dbReference>
<gene>
    <name evidence="1" type="ORF">CFP56_022997</name>
</gene>
<reference evidence="1 2" key="1">
    <citation type="journal article" date="2018" name="Sci. Data">
        <title>The draft genome sequence of cork oak.</title>
        <authorList>
            <person name="Ramos A.M."/>
            <person name="Usie A."/>
            <person name="Barbosa P."/>
            <person name="Barros P.M."/>
            <person name="Capote T."/>
            <person name="Chaves I."/>
            <person name="Simoes F."/>
            <person name="Abreu I."/>
            <person name="Carrasquinho I."/>
            <person name="Faro C."/>
            <person name="Guimaraes J.B."/>
            <person name="Mendonca D."/>
            <person name="Nobrega F."/>
            <person name="Rodrigues L."/>
            <person name="Saibo N.J.M."/>
            <person name="Varela M.C."/>
            <person name="Egas C."/>
            <person name="Matos J."/>
            <person name="Miguel C.M."/>
            <person name="Oliveira M.M."/>
            <person name="Ricardo C.P."/>
            <person name="Goncalves S."/>
        </authorList>
    </citation>
    <scope>NUCLEOTIDE SEQUENCE [LARGE SCALE GENOMIC DNA]</scope>
    <source>
        <strain evidence="2">cv. HL8</strain>
    </source>
</reference>
<dbReference type="AlphaFoldDB" id="A0AAW0KAB6"/>
<evidence type="ECO:0000313" key="1">
    <source>
        <dbReference type="EMBL" id="KAK7836062.1"/>
    </source>
</evidence>
<protein>
    <submittedName>
        <fullName evidence="1">Uncharacterized protein</fullName>
    </submittedName>
</protein>
<comment type="caution">
    <text evidence="1">The sequence shown here is derived from an EMBL/GenBank/DDBJ whole genome shotgun (WGS) entry which is preliminary data.</text>
</comment>
<organism evidence="1 2">
    <name type="scientific">Quercus suber</name>
    <name type="common">Cork oak</name>
    <dbReference type="NCBI Taxonomy" id="58331"/>
    <lineage>
        <taxon>Eukaryota</taxon>
        <taxon>Viridiplantae</taxon>
        <taxon>Streptophyta</taxon>
        <taxon>Embryophyta</taxon>
        <taxon>Tracheophyta</taxon>
        <taxon>Spermatophyta</taxon>
        <taxon>Magnoliopsida</taxon>
        <taxon>eudicotyledons</taxon>
        <taxon>Gunneridae</taxon>
        <taxon>Pentapetalae</taxon>
        <taxon>rosids</taxon>
        <taxon>fabids</taxon>
        <taxon>Fagales</taxon>
        <taxon>Fagaceae</taxon>
        <taxon>Quercus</taxon>
    </lineage>
</organism>
<dbReference type="Proteomes" id="UP000237347">
    <property type="component" value="Unassembled WGS sequence"/>
</dbReference>